<accession>A0A328N5L7</accession>
<evidence type="ECO:0000313" key="2">
    <source>
        <dbReference type="Proteomes" id="UP000248966"/>
    </source>
</evidence>
<sequence length="127" mass="13990">MTSQPASESHQPERYFEALGRVMHALALIGVLDEMTALRWWSADQTWKIEWRTGPDPHRVAAMLWQAAADLQHPASRALRGMTSLDRSNGSPHHAYLQVLDVPVMLRALNPATPDTAPDTGLVAASV</sequence>
<evidence type="ECO:0000313" key="1">
    <source>
        <dbReference type="EMBL" id="RAO03079.1"/>
    </source>
</evidence>
<dbReference type="AlphaFoldDB" id="A0A328N5L7"/>
<dbReference type="RefSeq" id="WP_112583570.1">
    <property type="nucleotide sequence ID" value="NZ_PYAA01000011.1"/>
</dbReference>
<dbReference type="EMBL" id="PYAA01000011">
    <property type="protein sequence ID" value="RAO03079.1"/>
    <property type="molecule type" value="Genomic_DNA"/>
</dbReference>
<dbReference type="Proteomes" id="UP000248966">
    <property type="component" value="Unassembled WGS sequence"/>
</dbReference>
<proteinExistence type="predicted"/>
<comment type="caution">
    <text evidence="1">The sequence shown here is derived from an EMBL/GenBank/DDBJ whole genome shotgun (WGS) entry which is preliminary data.</text>
</comment>
<organism evidence="1 2">
    <name type="scientific">Micromonospora noduli</name>
    <dbReference type="NCBI Taxonomy" id="709876"/>
    <lineage>
        <taxon>Bacteria</taxon>
        <taxon>Bacillati</taxon>
        <taxon>Actinomycetota</taxon>
        <taxon>Actinomycetes</taxon>
        <taxon>Micromonosporales</taxon>
        <taxon>Micromonosporaceae</taxon>
        <taxon>Micromonospora</taxon>
    </lineage>
</organism>
<gene>
    <name evidence="1" type="ORF">LAH08_02089</name>
</gene>
<reference evidence="1 2" key="1">
    <citation type="submission" date="2018-03" db="EMBL/GenBank/DDBJ databases">
        <title>Defining the species Micromonospora saelicesensis and Micromonospora noduli under the framework of genomics.</title>
        <authorList>
            <person name="Riesco R."/>
            <person name="Trujillo M.E."/>
        </authorList>
    </citation>
    <scope>NUCLEOTIDE SEQUENCE [LARGE SCALE GENOMIC DNA]</scope>
    <source>
        <strain evidence="1 2">LAH08</strain>
    </source>
</reference>
<protein>
    <submittedName>
        <fullName evidence="1">Uncharacterized protein</fullName>
    </submittedName>
</protein>
<name>A0A328N5L7_9ACTN</name>